<evidence type="ECO:0008006" key="3">
    <source>
        <dbReference type="Google" id="ProtNLM"/>
    </source>
</evidence>
<accession>A0ABX1PV06</accession>
<dbReference type="Proteomes" id="UP000623795">
    <property type="component" value="Unassembled WGS sequence"/>
</dbReference>
<protein>
    <recommendedName>
        <fullName evidence="3">DUF2384 domain-containing protein</fullName>
    </recommendedName>
</protein>
<keyword evidence="2" id="KW-1185">Reference proteome</keyword>
<sequence length="252" mass="28064">MEKLLSAAKLRRRQAAATALRGMGARAAGGYKPLRPRTKITRPAPLANEVDEFLGQLESRVEEVVAHAAAELESRMTEILTAWTDRLPGGDLRGGARDPDVGQAIDARMRDLVDASPTLEHHRDANARLRAEFMVRSPGWTAAEVAEFAQSRARNRNALASRWAGEKRIFGMLSDRITLFPSFQFNSDTRQPYPEVRDVISALESDYEGWSLAIWFITPNDWLEGRAPLDCWSADRASVVVAAQSEQATFRD</sequence>
<organism evidence="1 2">
    <name type="scientific">Aromatoleum toluvorans</name>
    <dbReference type="NCBI Taxonomy" id="92002"/>
    <lineage>
        <taxon>Bacteria</taxon>
        <taxon>Pseudomonadati</taxon>
        <taxon>Pseudomonadota</taxon>
        <taxon>Betaproteobacteria</taxon>
        <taxon>Rhodocyclales</taxon>
        <taxon>Rhodocyclaceae</taxon>
        <taxon>Aromatoleum</taxon>
    </lineage>
</organism>
<reference evidence="1 2" key="1">
    <citation type="submission" date="2019-12" db="EMBL/GenBank/DDBJ databases">
        <title>Comparative genomics gives insights into the taxonomy of the Azoarcus-Aromatoleum group and reveals separate origins of nif in the plant-associated Azoarcus and non-plant-associated Aromatoleum sub-groups.</title>
        <authorList>
            <person name="Lafos M."/>
            <person name="Maluk M."/>
            <person name="Batista M."/>
            <person name="Junghare M."/>
            <person name="Carmona M."/>
            <person name="Faoro H."/>
            <person name="Cruz L.M."/>
            <person name="Battistoni F."/>
            <person name="De Souza E."/>
            <person name="Pedrosa F."/>
            <person name="Chen W.-M."/>
            <person name="Poole P.S."/>
            <person name="Dixon R.A."/>
            <person name="James E.K."/>
        </authorList>
    </citation>
    <scope>NUCLEOTIDE SEQUENCE [LARGE SCALE GENOMIC DNA]</scope>
    <source>
        <strain evidence="1 2">Td21</strain>
    </source>
</reference>
<dbReference type="EMBL" id="WTVN01000001">
    <property type="protein sequence ID" value="NMG42311.1"/>
    <property type="molecule type" value="Genomic_DNA"/>
</dbReference>
<proteinExistence type="predicted"/>
<name>A0ABX1PV06_9RHOO</name>
<dbReference type="RefSeq" id="WP_169254221.1">
    <property type="nucleotide sequence ID" value="NZ_WTVN01000001.1"/>
</dbReference>
<evidence type="ECO:0000313" key="2">
    <source>
        <dbReference type="Proteomes" id="UP000623795"/>
    </source>
</evidence>
<evidence type="ECO:0000313" key="1">
    <source>
        <dbReference type="EMBL" id="NMG42311.1"/>
    </source>
</evidence>
<comment type="caution">
    <text evidence="1">The sequence shown here is derived from an EMBL/GenBank/DDBJ whole genome shotgun (WGS) entry which is preliminary data.</text>
</comment>
<gene>
    <name evidence="1" type="ORF">GPA22_00985</name>
</gene>